<sequence length="334" mass="37264">MAVEESVKFSLPPLYDARNFWGRFRHFASITDWRLCFVPTSKLLEARNLLLKNRTSENIESAELRYASKLYQSAFHPDSGELQNLVGRMSFQVPGGMLLTGAMLAFYRSTPAVVFWQWANQSFNALVNYTNRNAASDISTTQLGLAYTSATTAALTTALGLKKFFGSSKKFSLLQRFVPFIAVAAANMVNIPLMRQNELISGVALVDENGNHVGYSKVGAAKGISEVVVSRIVMAAPGMLLLPLLMRRVEALRWYRPAVNLPLQTLLCGASLTLMVPLACSLFDQRCSIEVRSIEKHEPGAFKVLRDNLGSERLPQTLYFNKERNSGRVSWRQQ</sequence>
<evidence type="ECO:0000256" key="9">
    <source>
        <dbReference type="RuleBase" id="RU362000"/>
    </source>
</evidence>
<feature type="transmembrane region" description="Helical" evidence="9">
    <location>
        <begin position="139"/>
        <end position="161"/>
    </location>
</feature>
<keyword evidence="3" id="KW-0813">Transport</keyword>
<dbReference type="RefSeq" id="XP_018010101.2">
    <property type="nucleotide sequence ID" value="XM_018154612.2"/>
</dbReference>
<evidence type="ECO:0000256" key="1">
    <source>
        <dbReference type="ARBA" id="ARBA00004225"/>
    </source>
</evidence>
<evidence type="ECO:0000256" key="3">
    <source>
        <dbReference type="ARBA" id="ARBA00022448"/>
    </source>
</evidence>
<comment type="subcellular location">
    <subcellularLocation>
        <location evidence="1 9">Mitochondrion membrane</location>
        <topology evidence="1 9">Multi-pass membrane protein</topology>
    </subcellularLocation>
</comment>
<dbReference type="PANTHER" id="PTHR11153">
    <property type="entry name" value="SIDEROFLEXIN"/>
    <property type="match status" value="1"/>
</dbReference>
<keyword evidence="7 9" id="KW-0496">Mitochondrion</keyword>
<evidence type="ECO:0000256" key="6">
    <source>
        <dbReference type="ARBA" id="ARBA00022989"/>
    </source>
</evidence>
<dbReference type="OrthoDB" id="6608471at2759"/>
<evidence type="ECO:0000256" key="8">
    <source>
        <dbReference type="ARBA" id="ARBA00023136"/>
    </source>
</evidence>
<keyword evidence="6 9" id="KW-1133">Transmembrane helix</keyword>
<dbReference type="GeneID" id="108667569"/>
<protein>
    <recommendedName>
        <fullName evidence="9">Sidoreflexin</fullName>
    </recommendedName>
</protein>
<keyword evidence="8 9" id="KW-0472">Membrane</keyword>
<name>A0A8B7N8D2_HYAAZ</name>
<feature type="transmembrane region" description="Helical" evidence="9">
    <location>
        <begin position="98"/>
        <end position="119"/>
    </location>
</feature>
<dbReference type="KEGG" id="hazt:108667569"/>
<gene>
    <name evidence="11" type="primary">LOC108667569</name>
</gene>
<dbReference type="Proteomes" id="UP000694843">
    <property type="component" value="Unplaced"/>
</dbReference>
<dbReference type="AlphaFoldDB" id="A0A8B7N8D2"/>
<evidence type="ECO:0000256" key="5">
    <source>
        <dbReference type="ARBA" id="ARBA00022970"/>
    </source>
</evidence>
<dbReference type="CTD" id="118980"/>
<comment type="similarity">
    <text evidence="2 9">Belongs to the sideroflexin family.</text>
</comment>
<dbReference type="Pfam" id="PF03820">
    <property type="entry name" value="SFXNs"/>
    <property type="match status" value="1"/>
</dbReference>
<dbReference type="InterPro" id="IPR004686">
    <property type="entry name" value="Mtc"/>
</dbReference>
<organism evidence="10 11">
    <name type="scientific">Hyalella azteca</name>
    <name type="common">Amphipod</name>
    <dbReference type="NCBI Taxonomy" id="294128"/>
    <lineage>
        <taxon>Eukaryota</taxon>
        <taxon>Metazoa</taxon>
        <taxon>Ecdysozoa</taxon>
        <taxon>Arthropoda</taxon>
        <taxon>Crustacea</taxon>
        <taxon>Multicrustacea</taxon>
        <taxon>Malacostraca</taxon>
        <taxon>Eumalacostraca</taxon>
        <taxon>Peracarida</taxon>
        <taxon>Amphipoda</taxon>
        <taxon>Senticaudata</taxon>
        <taxon>Talitrida</taxon>
        <taxon>Talitroidea</taxon>
        <taxon>Hyalellidae</taxon>
        <taxon>Hyalella</taxon>
    </lineage>
</organism>
<evidence type="ECO:0000256" key="7">
    <source>
        <dbReference type="ARBA" id="ARBA00023128"/>
    </source>
</evidence>
<evidence type="ECO:0000256" key="4">
    <source>
        <dbReference type="ARBA" id="ARBA00022692"/>
    </source>
</evidence>
<keyword evidence="4 9" id="KW-0812">Transmembrane</keyword>
<keyword evidence="5" id="KW-0029">Amino-acid transport</keyword>
<dbReference type="PANTHER" id="PTHR11153:SF14">
    <property type="entry name" value="SIDEROFLEXIN-2"/>
    <property type="match status" value="1"/>
</dbReference>
<dbReference type="GO" id="GO:0005743">
    <property type="term" value="C:mitochondrial inner membrane"/>
    <property type="evidence" value="ECO:0007669"/>
    <property type="project" value="TreeGrafter"/>
</dbReference>
<reference evidence="11" key="1">
    <citation type="submission" date="2025-08" db="UniProtKB">
        <authorList>
            <consortium name="RefSeq"/>
        </authorList>
    </citation>
    <scope>IDENTIFICATION</scope>
</reference>
<keyword evidence="10" id="KW-1185">Reference proteome</keyword>
<dbReference type="GO" id="GO:0015075">
    <property type="term" value="F:monoatomic ion transmembrane transporter activity"/>
    <property type="evidence" value="ECO:0007669"/>
    <property type="project" value="InterPro"/>
</dbReference>
<accession>A0A8B7N8D2</accession>
<feature type="transmembrane region" description="Helical" evidence="9">
    <location>
        <begin position="228"/>
        <end position="246"/>
    </location>
</feature>
<dbReference type="NCBIfam" id="TIGR00798">
    <property type="entry name" value="mtc"/>
    <property type="match status" value="1"/>
</dbReference>
<evidence type="ECO:0000313" key="10">
    <source>
        <dbReference type="Proteomes" id="UP000694843"/>
    </source>
</evidence>
<evidence type="ECO:0000256" key="2">
    <source>
        <dbReference type="ARBA" id="ARBA00005974"/>
    </source>
</evidence>
<proteinExistence type="inferred from homology"/>
<evidence type="ECO:0000313" key="11">
    <source>
        <dbReference type="RefSeq" id="XP_018010101.2"/>
    </source>
</evidence>
<feature type="transmembrane region" description="Helical" evidence="9">
    <location>
        <begin position="258"/>
        <end position="279"/>
    </location>
</feature>
<dbReference type="OMA" id="LQRYVPF"/>
<dbReference type="GO" id="GO:0140300">
    <property type="term" value="P:serine import into mitochondrion"/>
    <property type="evidence" value="ECO:0007669"/>
    <property type="project" value="TreeGrafter"/>
</dbReference>